<evidence type="ECO:0000256" key="1">
    <source>
        <dbReference type="ARBA" id="ARBA00022617"/>
    </source>
</evidence>
<organism evidence="8 9">
    <name type="scientific">Variovorax paradoxus</name>
    <dbReference type="NCBI Taxonomy" id="34073"/>
    <lineage>
        <taxon>Bacteria</taxon>
        <taxon>Pseudomonadati</taxon>
        <taxon>Pseudomonadota</taxon>
        <taxon>Betaproteobacteria</taxon>
        <taxon>Burkholderiales</taxon>
        <taxon>Comamonadaceae</taxon>
        <taxon>Variovorax</taxon>
    </lineage>
</organism>
<keyword evidence="3 5" id="KW-0408">Iron</keyword>
<dbReference type="Proteomes" id="UP000035170">
    <property type="component" value="Unassembled WGS sequence"/>
</dbReference>
<feature type="binding site" description="covalent" evidence="4">
    <location>
        <position position="153"/>
    </location>
    <ligand>
        <name>heme c</name>
        <dbReference type="ChEBI" id="CHEBI:61717"/>
        <label>2</label>
    </ligand>
</feature>
<sequence length="243" mass="25464">MTKNNAARRIAAIALLLLGHGICAMAAAPAAPAASSASGIEQRVAACIACHGREGATTNAGYFPRLSGKPAGYLFNQLRSFRDGRRFNADMSYMVQHLSDAYLMEMAEYFAGLDLPYPRVSPASDAPPAQLARGRQLALEGDAARQIPACVQCHGAALTGVQPAIPGLLGLPRLYVSSQLGAWLTSERHALAPDCMADIGRRMATADINAVASWLAVQPMPADPKPAASLPAALPMRCGGMPK</sequence>
<dbReference type="GO" id="GO:0042597">
    <property type="term" value="C:periplasmic space"/>
    <property type="evidence" value="ECO:0007669"/>
    <property type="project" value="InterPro"/>
</dbReference>
<dbReference type="InterPro" id="IPR024167">
    <property type="entry name" value="Cytochrome_c4-like"/>
</dbReference>
<feature type="chain" id="PRO_5002596631" evidence="6">
    <location>
        <begin position="27"/>
        <end position="243"/>
    </location>
</feature>
<feature type="domain" description="Cytochrome c" evidence="7">
    <location>
        <begin position="129"/>
        <end position="219"/>
    </location>
</feature>
<dbReference type="InterPro" id="IPR009056">
    <property type="entry name" value="Cyt_c-like_dom"/>
</dbReference>
<evidence type="ECO:0000313" key="9">
    <source>
        <dbReference type="Proteomes" id="UP000035170"/>
    </source>
</evidence>
<dbReference type="AlphaFoldDB" id="A0A0H2M5R9"/>
<evidence type="ECO:0000256" key="3">
    <source>
        <dbReference type="ARBA" id="ARBA00023004"/>
    </source>
</evidence>
<dbReference type="RefSeq" id="WP_047783988.1">
    <property type="nucleotide sequence ID" value="NZ_JZWI01000007.1"/>
</dbReference>
<feature type="binding site" description="axial binding residue" evidence="5">
    <location>
        <position position="154"/>
    </location>
    <ligand>
        <name>heme c</name>
        <dbReference type="ChEBI" id="CHEBI:61717"/>
        <label>2</label>
    </ligand>
    <ligandPart>
        <name>Fe</name>
        <dbReference type="ChEBI" id="CHEBI:18248"/>
    </ligandPart>
</feature>
<feature type="domain" description="Cytochrome c" evidence="7">
    <location>
        <begin position="34"/>
        <end position="114"/>
    </location>
</feature>
<evidence type="ECO:0000256" key="4">
    <source>
        <dbReference type="PIRSR" id="PIRSR000005-1"/>
    </source>
</evidence>
<keyword evidence="1 4" id="KW-0349">Heme</keyword>
<evidence type="ECO:0000259" key="7">
    <source>
        <dbReference type="PROSITE" id="PS51007"/>
    </source>
</evidence>
<dbReference type="PROSITE" id="PS51007">
    <property type="entry name" value="CYTC"/>
    <property type="match status" value="2"/>
</dbReference>
<feature type="binding site" description="axial binding residue" evidence="5">
    <location>
        <position position="196"/>
    </location>
    <ligand>
        <name>heme c</name>
        <dbReference type="ChEBI" id="CHEBI:61717"/>
        <label>2</label>
    </ligand>
    <ligandPart>
        <name>Fe</name>
        <dbReference type="ChEBI" id="CHEBI:18248"/>
    </ligandPart>
</feature>
<evidence type="ECO:0000313" key="8">
    <source>
        <dbReference type="EMBL" id="KLN57471.1"/>
    </source>
</evidence>
<dbReference type="InterPro" id="IPR050597">
    <property type="entry name" value="Cytochrome_c_Oxidase_Subunit"/>
</dbReference>
<comment type="PTM">
    <text evidence="4">Binds 2 heme c groups covalently per subunit.</text>
</comment>
<feature type="binding site" description="axial binding residue" evidence="5">
    <location>
        <position position="91"/>
    </location>
    <ligand>
        <name>heme c</name>
        <dbReference type="ChEBI" id="CHEBI:61717"/>
        <label>1</label>
    </ligand>
    <ligandPart>
        <name>Fe</name>
        <dbReference type="ChEBI" id="CHEBI:18248"/>
    </ligandPart>
</feature>
<accession>A0A0H2M5R9</accession>
<keyword evidence="6" id="KW-0732">Signal</keyword>
<dbReference type="InterPro" id="IPR036909">
    <property type="entry name" value="Cyt_c-like_dom_sf"/>
</dbReference>
<feature type="binding site" description="covalent" evidence="4">
    <location>
        <position position="150"/>
    </location>
    <ligand>
        <name>heme c</name>
        <dbReference type="ChEBI" id="CHEBI:61717"/>
        <label>2</label>
    </ligand>
</feature>
<keyword evidence="9" id="KW-1185">Reference proteome</keyword>
<gene>
    <name evidence="8" type="primary">cc42</name>
    <name evidence="8" type="ORF">VPARA_15510</name>
</gene>
<dbReference type="PATRIC" id="fig|34073.19.peg.1582"/>
<dbReference type="GO" id="GO:0009055">
    <property type="term" value="F:electron transfer activity"/>
    <property type="evidence" value="ECO:0007669"/>
    <property type="project" value="InterPro"/>
</dbReference>
<evidence type="ECO:0000256" key="6">
    <source>
        <dbReference type="SAM" id="SignalP"/>
    </source>
</evidence>
<dbReference type="SUPFAM" id="SSF46626">
    <property type="entry name" value="Cytochrome c"/>
    <property type="match status" value="2"/>
</dbReference>
<reference evidence="8 9" key="1">
    <citation type="submission" date="2015-03" db="EMBL/GenBank/DDBJ databases">
        <title>Genome sequence of Variovorax paradoxus TBEA6.</title>
        <authorList>
            <person name="Poehlein A."/>
            <person name="Schuldes J."/>
            <person name="Wuebbeler J.H."/>
            <person name="Hiessl S."/>
            <person name="Steinbuechel A."/>
            <person name="Daniel R."/>
        </authorList>
    </citation>
    <scope>NUCLEOTIDE SEQUENCE [LARGE SCALE GENOMIC DNA]</scope>
    <source>
        <strain evidence="8 9">TBEA6</strain>
    </source>
</reference>
<feature type="signal peptide" evidence="6">
    <location>
        <begin position="1"/>
        <end position="26"/>
    </location>
</feature>
<feature type="binding site" description="axial binding residue" evidence="5">
    <location>
        <position position="51"/>
    </location>
    <ligand>
        <name>heme c</name>
        <dbReference type="ChEBI" id="CHEBI:61717"/>
        <label>1</label>
    </ligand>
    <ligandPart>
        <name>Fe</name>
        <dbReference type="ChEBI" id="CHEBI:18248"/>
    </ligandPart>
</feature>
<dbReference type="PANTHER" id="PTHR33751:SF11">
    <property type="entry name" value="BLL4483 PROTEIN"/>
    <property type="match status" value="1"/>
</dbReference>
<protein>
    <submittedName>
        <fullName evidence="8">Cytochrome c4</fullName>
    </submittedName>
</protein>
<dbReference type="GO" id="GO:0005506">
    <property type="term" value="F:iron ion binding"/>
    <property type="evidence" value="ECO:0007669"/>
    <property type="project" value="InterPro"/>
</dbReference>
<evidence type="ECO:0000256" key="5">
    <source>
        <dbReference type="PIRSR" id="PIRSR000005-2"/>
    </source>
</evidence>
<feature type="binding site" description="covalent" evidence="4">
    <location>
        <position position="50"/>
    </location>
    <ligand>
        <name>heme c</name>
        <dbReference type="ChEBI" id="CHEBI:61717"/>
        <label>1</label>
    </ligand>
</feature>
<dbReference type="EMBL" id="JZWI01000007">
    <property type="protein sequence ID" value="KLN57471.1"/>
    <property type="molecule type" value="Genomic_DNA"/>
</dbReference>
<dbReference type="PIRSF" id="PIRSF000005">
    <property type="entry name" value="Cytochrome_c4"/>
    <property type="match status" value="1"/>
</dbReference>
<feature type="binding site" description="covalent" evidence="4">
    <location>
        <position position="47"/>
    </location>
    <ligand>
        <name>heme c</name>
        <dbReference type="ChEBI" id="CHEBI:61717"/>
        <label>1</label>
    </ligand>
</feature>
<comment type="caution">
    <text evidence="8">The sequence shown here is derived from an EMBL/GenBank/DDBJ whole genome shotgun (WGS) entry which is preliminary data.</text>
</comment>
<name>A0A0H2M5R9_VARPD</name>
<dbReference type="GO" id="GO:0020037">
    <property type="term" value="F:heme binding"/>
    <property type="evidence" value="ECO:0007669"/>
    <property type="project" value="InterPro"/>
</dbReference>
<keyword evidence="2 5" id="KW-0479">Metal-binding</keyword>
<evidence type="ECO:0000256" key="2">
    <source>
        <dbReference type="ARBA" id="ARBA00022723"/>
    </source>
</evidence>
<dbReference type="Gene3D" id="1.10.760.10">
    <property type="entry name" value="Cytochrome c-like domain"/>
    <property type="match status" value="2"/>
</dbReference>
<proteinExistence type="predicted"/>
<dbReference type="PANTHER" id="PTHR33751">
    <property type="entry name" value="CBB3-TYPE CYTOCHROME C OXIDASE SUBUNIT FIXP"/>
    <property type="match status" value="1"/>
</dbReference>